<protein>
    <submittedName>
        <fullName evidence="1">Uncharacterized protein</fullName>
    </submittedName>
</protein>
<gene>
    <name evidence="1" type="ORF">CBRE1094_LOCUS43154</name>
</gene>
<dbReference type="EMBL" id="HBGU01079074">
    <property type="protein sequence ID" value="CAD9545729.1"/>
    <property type="molecule type" value="Transcribed_RNA"/>
</dbReference>
<evidence type="ECO:0000313" key="1">
    <source>
        <dbReference type="EMBL" id="CAD9545729.1"/>
    </source>
</evidence>
<proteinExistence type="predicted"/>
<dbReference type="InterPro" id="IPR010865">
    <property type="entry name" value="DUF1499"/>
</dbReference>
<dbReference type="Pfam" id="PF07386">
    <property type="entry name" value="DUF1499"/>
    <property type="match status" value="1"/>
</dbReference>
<dbReference type="PANTHER" id="PTHR36783:SF2">
    <property type="entry name" value="THYLAKOID LUMENAL 17.9 KDA PROTEIN, CHLOROPLASTIC"/>
    <property type="match status" value="1"/>
</dbReference>
<sequence>MDAACFLPLNIAPVQASCFTAVRYHAQLKVPKGWSKMLSLLGRRAVLKAALVVAGVASPERTPAASITGDVSRKCNTVSTSSYTLVTCKGFGLSKDGRVAACAADESCISTSAIRNPSKYGPPWSPVSPAEAADAARAWRSVVSAVTDEPGLSIVEQDDGTFYLRATGTSTVPTDGTDDVEFLLRSDGGTRLLYRSATRQSLFLYPLQQPVANQKSHEQRLASIRRRMGWEEAGLPSDGQYLADEMSTRYNVPTATRWFGLELGGMRAPRDDDDDDY</sequence>
<reference evidence="1" key="1">
    <citation type="submission" date="2021-01" db="EMBL/GenBank/DDBJ databases">
        <authorList>
            <person name="Corre E."/>
            <person name="Pelletier E."/>
            <person name="Niang G."/>
            <person name="Scheremetjew M."/>
            <person name="Finn R."/>
            <person name="Kale V."/>
            <person name="Holt S."/>
            <person name="Cochrane G."/>
            <person name="Meng A."/>
            <person name="Brown T."/>
            <person name="Cohen L."/>
        </authorList>
    </citation>
    <scope>NUCLEOTIDE SEQUENCE</scope>
    <source>
        <strain evidence="1">UTEX LB 985</strain>
    </source>
</reference>
<dbReference type="PANTHER" id="PTHR36783">
    <property type="entry name" value="THYLAKOID LUMENAL 17.9 KDA PROTEIN, CHLOROPLASTIC"/>
    <property type="match status" value="1"/>
</dbReference>
<name>A0A7S2JEN2_9EUKA</name>
<dbReference type="InterPro" id="IPR037734">
    <property type="entry name" value="Thylakoid_lumenal_17.9"/>
</dbReference>
<dbReference type="AlphaFoldDB" id="A0A7S2JEN2"/>
<accession>A0A7S2JEN2</accession>
<organism evidence="1">
    <name type="scientific">Haptolina brevifila</name>
    <dbReference type="NCBI Taxonomy" id="156173"/>
    <lineage>
        <taxon>Eukaryota</taxon>
        <taxon>Haptista</taxon>
        <taxon>Haptophyta</taxon>
        <taxon>Prymnesiophyceae</taxon>
        <taxon>Prymnesiales</taxon>
        <taxon>Prymnesiaceae</taxon>
        <taxon>Haptolina</taxon>
    </lineage>
</organism>